<keyword evidence="8" id="KW-1185">Reference proteome</keyword>
<keyword evidence="4 6" id="KW-1133">Transmembrane helix</keyword>
<evidence type="ECO:0000313" key="8">
    <source>
        <dbReference type="Proteomes" id="UP000001508"/>
    </source>
</evidence>
<feature type="transmembrane region" description="Helical" evidence="6">
    <location>
        <begin position="96"/>
        <end position="113"/>
    </location>
</feature>
<dbReference type="InterPro" id="IPR001727">
    <property type="entry name" value="GDT1-like"/>
</dbReference>
<dbReference type="RefSeq" id="WP_013163827.1">
    <property type="nucleotide sequence ID" value="NC_014216.1"/>
</dbReference>
<organism evidence="7 8">
    <name type="scientific">Desulfurivibrio alkaliphilus (strain DSM 19089 / UNIQEM U267 / AHT2)</name>
    <dbReference type="NCBI Taxonomy" id="589865"/>
    <lineage>
        <taxon>Bacteria</taxon>
        <taxon>Pseudomonadati</taxon>
        <taxon>Thermodesulfobacteriota</taxon>
        <taxon>Desulfobulbia</taxon>
        <taxon>Desulfobulbales</taxon>
        <taxon>Desulfobulbaceae</taxon>
        <taxon>Desulfurivibrio</taxon>
    </lineage>
</organism>
<dbReference type="GO" id="GO:0046873">
    <property type="term" value="F:metal ion transmembrane transporter activity"/>
    <property type="evidence" value="ECO:0007669"/>
    <property type="project" value="InterPro"/>
</dbReference>
<feature type="transmembrane region" description="Helical" evidence="6">
    <location>
        <begin position="38"/>
        <end position="60"/>
    </location>
</feature>
<dbReference type="STRING" id="589865.DaAHT2_1605"/>
<accession>D6Z425</accession>
<dbReference type="PANTHER" id="PTHR12608:SF1">
    <property type="entry name" value="TRANSMEMBRANE PROTEIN 165"/>
    <property type="match status" value="1"/>
</dbReference>
<keyword evidence="3 6" id="KW-0812">Transmembrane</keyword>
<feature type="transmembrane region" description="Helical" evidence="6">
    <location>
        <begin position="67"/>
        <end position="84"/>
    </location>
</feature>
<protein>
    <recommendedName>
        <fullName evidence="6">GDT1 family protein</fullName>
    </recommendedName>
</protein>
<evidence type="ECO:0000256" key="2">
    <source>
        <dbReference type="ARBA" id="ARBA00009190"/>
    </source>
</evidence>
<proteinExistence type="inferred from homology"/>
<keyword evidence="5 6" id="KW-0472">Membrane</keyword>
<evidence type="ECO:0000256" key="6">
    <source>
        <dbReference type="RuleBase" id="RU365102"/>
    </source>
</evidence>
<dbReference type="Pfam" id="PF01169">
    <property type="entry name" value="GDT1"/>
    <property type="match status" value="2"/>
</dbReference>
<evidence type="ECO:0000256" key="4">
    <source>
        <dbReference type="ARBA" id="ARBA00022989"/>
    </source>
</evidence>
<evidence type="ECO:0000256" key="1">
    <source>
        <dbReference type="ARBA" id="ARBA00004141"/>
    </source>
</evidence>
<comment type="subcellular location">
    <subcellularLocation>
        <location evidence="1 6">Membrane</location>
        <topology evidence="1 6">Multi-pass membrane protein</topology>
    </subcellularLocation>
</comment>
<comment type="similarity">
    <text evidence="2 6">Belongs to the GDT1 family.</text>
</comment>
<dbReference type="eggNOG" id="COG2119">
    <property type="taxonomic scope" value="Bacteria"/>
</dbReference>
<dbReference type="GO" id="GO:0016020">
    <property type="term" value="C:membrane"/>
    <property type="evidence" value="ECO:0007669"/>
    <property type="project" value="UniProtKB-SubCell"/>
</dbReference>
<dbReference type="EMBL" id="CP001940">
    <property type="protein sequence ID" value="ADH86300.1"/>
    <property type="molecule type" value="Genomic_DNA"/>
</dbReference>
<feature type="transmembrane region" description="Helical" evidence="6">
    <location>
        <begin position="125"/>
        <end position="144"/>
    </location>
</feature>
<dbReference type="PANTHER" id="PTHR12608">
    <property type="entry name" value="TRANSMEMBRANE PROTEIN HTP-1 RELATED"/>
    <property type="match status" value="1"/>
</dbReference>
<name>D6Z425_DESAT</name>
<feature type="transmembrane region" description="Helical" evidence="6">
    <location>
        <begin position="164"/>
        <end position="185"/>
    </location>
</feature>
<dbReference type="OrthoDB" id="9801356at2"/>
<dbReference type="Proteomes" id="UP000001508">
    <property type="component" value="Chromosome"/>
</dbReference>
<dbReference type="KEGG" id="dak:DaAHT2_1605"/>
<sequence length="186" mass="20071">MEVFFIALVAVTLAEIGDKTQFVALTLSARYQRPWPVLAGIFLASLANHGLAAVGGVWVSRLLPAEVISWLVGLGFLAMALWALRNSAEEEAPPVSLKGAFVTTFVLFFLMEMGDKTQIATAALAAHYSTFFWVVAGSVSGMMVVNAPTVWFGHCYGCRISPRLLHRLSALIFAAIGLWVLVSALL</sequence>
<dbReference type="InParanoid" id="D6Z425"/>
<dbReference type="HOGENOM" id="CLU_040186_2_1_7"/>
<evidence type="ECO:0000256" key="3">
    <source>
        <dbReference type="ARBA" id="ARBA00022692"/>
    </source>
</evidence>
<reference evidence="8" key="1">
    <citation type="submission" date="2010-02" db="EMBL/GenBank/DDBJ databases">
        <title>Complete sequence of Desulfurivibrio alkaliphilus AHT2.</title>
        <authorList>
            <consortium name="US DOE Joint Genome Institute"/>
            <person name="Pitluck S."/>
            <person name="Chertkov O."/>
            <person name="Detter J.C."/>
            <person name="Han C."/>
            <person name="Tapia R."/>
            <person name="Larimer F."/>
            <person name="Land M."/>
            <person name="Hauser L."/>
            <person name="Kyrpides N."/>
            <person name="Mikhailova N."/>
            <person name="Sorokin D.Y."/>
            <person name="Muyzer G."/>
            <person name="Woyke T."/>
        </authorList>
    </citation>
    <scope>NUCLEOTIDE SEQUENCE [LARGE SCALE GENOMIC DNA]</scope>
    <source>
        <strain evidence="8">DSM 19089 / UNIQEM U267 / AHT2</strain>
    </source>
</reference>
<evidence type="ECO:0000256" key="5">
    <source>
        <dbReference type="ARBA" id="ARBA00023136"/>
    </source>
</evidence>
<evidence type="ECO:0000313" key="7">
    <source>
        <dbReference type="EMBL" id="ADH86300.1"/>
    </source>
</evidence>
<dbReference type="AlphaFoldDB" id="D6Z425"/>
<gene>
    <name evidence="7" type="ordered locus">DaAHT2_1605</name>
</gene>